<evidence type="ECO:0000256" key="8">
    <source>
        <dbReference type="ARBA" id="ARBA00023136"/>
    </source>
</evidence>
<feature type="transmembrane region" description="Helical" evidence="12">
    <location>
        <begin position="775"/>
        <end position="794"/>
    </location>
</feature>
<keyword evidence="2" id="KW-1003">Cell membrane</keyword>
<proteinExistence type="predicted"/>
<comment type="subcellular location">
    <subcellularLocation>
        <location evidence="1">Cell membrane</location>
        <topology evidence="1">Multi-pass membrane protein</topology>
    </subcellularLocation>
</comment>
<dbReference type="Gene3D" id="3.80.10.10">
    <property type="entry name" value="Ribonuclease Inhibitor"/>
    <property type="match status" value="3"/>
</dbReference>
<dbReference type="SUPFAM" id="SSF81321">
    <property type="entry name" value="Family A G protein-coupled receptor-like"/>
    <property type="match status" value="1"/>
</dbReference>
<keyword evidence="7" id="KW-0297">G-protein coupled receptor</keyword>
<feature type="domain" description="G-protein coupled receptors family 1 profile" evidence="13">
    <location>
        <begin position="753"/>
        <end position="1014"/>
    </location>
</feature>
<comment type="caution">
    <text evidence="14">The sequence shown here is derived from an EMBL/GenBank/DDBJ whole genome shotgun (WGS) entry which is preliminary data.</text>
</comment>
<gene>
    <name evidence="14" type="ORF">PMEA_00027080</name>
</gene>
<keyword evidence="8 12" id="KW-0472">Membrane</keyword>
<evidence type="ECO:0000256" key="9">
    <source>
        <dbReference type="ARBA" id="ARBA00023170"/>
    </source>
</evidence>
<feature type="transmembrane region" description="Helical" evidence="12">
    <location>
        <begin position="858"/>
        <end position="884"/>
    </location>
</feature>
<keyword evidence="15" id="KW-1185">Reference proteome</keyword>
<feature type="transmembrane region" description="Helical" evidence="12">
    <location>
        <begin position="995"/>
        <end position="1016"/>
    </location>
</feature>
<sequence>MKGFIHVDCERKGLTSVPQNIPRATVKLDLSKNQLQDLPRGVFAGIRVSKRGWLKLNTNLSSGVFAGIQIQQFWHLTLDLSNNQLSNLSSGVFAGIQIQQLWHFTLDLSNNQLNFDLSKPGSPLLSNVSYGDLSQNQLNIEQWIAFKRRALIGPFKLRESFAIQLQATRARFASVNFEMVARMNVFEVLSNNQINNLSPGVFNDTQLSNILHVTIPKLNAQDILNSKRHLSAPSKAESKLKTSPFKEFAIFYNFPQDHGQSYLSFSRQANINRIIIIITLEGIEKIRTEKMTTTRYEQSQERASIYARQNADMSKNQIKTIPPGVFNYLTGIHELDLSYNQLEQLPSRAFNQNKMLEELCTQFQELDRFSVTHPGAIKHNRKAVKRRKSNGHTNIHPSLRQFSPQIFLNNNNLKNLSSDQLPRRSPWYTFQNLFILLNCTFNSHQRQTFQNIMVILERYFSNIFLHRTLDFNKLETLPFDLFKDHKLNDLDLSYNQLHNLPRGILSTNTKLKELDLSNNGIKRLPSDVFGNLTELKRLYMDSNRLVALSPDQFQGLPNLAELIVYNNSIDNLPRGVLKGAKNILSSFYTHLMTEVNNFKSTLFKFPFISLHCNLCKTLPSKGLLYNLRSIVYEGIYNSRMTFTLLTGFSFFRSFYLNKIREVTNEQFKDVAPNIRFLYLHYNEMRKLSKGFFSNMKELITTTVDTNLMCCHLTKEDADCDFAYVDSFASCETMFRNRAPRKCIWVISVASLLGAVFVITWRMVHREENIVQSIMLIHLAASDGLMGVYLITIGWKDAIWAGKYYLHDFNWRTSLSCQISGAIAVLSSEVSMMLLSLISADRLKNIVFPFSVNGLTNKATHTLCFAIWIIGCIIAFFPTFGIQYFEAPRGLHFYGRSVVCLPLQLSNDKEPGWEYSVAVFIGLNLAFVAFVIVAYLAIVINRCQVQSMSANTQRETALAKRVFFIILTDCICWMPIIVIGLRSIVEKSFRTRGDLAVWIAVFVLPFNSAINPILYTLSTTQVRDVLKAKWQQLCNYFMTKCGRTQAGTESAKEAEEEPEKEQEEVRKHEHPGEEHTELQLQGQLITKYAETAKPEEPETEPNNFSETIEAQPTETKTEGHKKSQKNIAANSEYEEPHRDFVGDEDKSSGKEQNKTDVDNDHSAAQGTAGDPQINSDEVVEETVWETAV</sequence>
<dbReference type="PRINTS" id="PR00373">
    <property type="entry name" value="GLYCHORMONER"/>
</dbReference>
<evidence type="ECO:0000313" key="15">
    <source>
        <dbReference type="Proteomes" id="UP001159428"/>
    </source>
</evidence>
<evidence type="ECO:0000256" key="5">
    <source>
        <dbReference type="ARBA" id="ARBA00022737"/>
    </source>
</evidence>
<dbReference type="InterPro" id="IPR032675">
    <property type="entry name" value="LRR_dom_sf"/>
</dbReference>
<keyword evidence="4 12" id="KW-0812">Transmembrane</keyword>
<evidence type="ECO:0000256" key="2">
    <source>
        <dbReference type="ARBA" id="ARBA00022475"/>
    </source>
</evidence>
<dbReference type="Pfam" id="PF13855">
    <property type="entry name" value="LRR_8"/>
    <property type="match status" value="2"/>
</dbReference>
<keyword evidence="9" id="KW-0675">Receptor</keyword>
<dbReference type="InterPro" id="IPR017452">
    <property type="entry name" value="GPCR_Rhodpsn_7TM"/>
</dbReference>
<evidence type="ECO:0000256" key="3">
    <source>
        <dbReference type="ARBA" id="ARBA00022614"/>
    </source>
</evidence>
<dbReference type="InterPro" id="IPR002131">
    <property type="entry name" value="Gphrmn_rcpt_fam"/>
</dbReference>
<dbReference type="PANTHER" id="PTHR24372">
    <property type="entry name" value="GLYCOPROTEIN HORMONE RECEPTOR"/>
    <property type="match status" value="1"/>
</dbReference>
<feature type="compositionally biased region" description="Acidic residues" evidence="11">
    <location>
        <begin position="1176"/>
        <end position="1187"/>
    </location>
</feature>
<evidence type="ECO:0000256" key="7">
    <source>
        <dbReference type="ARBA" id="ARBA00023040"/>
    </source>
</evidence>
<evidence type="ECO:0000259" key="13">
    <source>
        <dbReference type="PROSITE" id="PS50262"/>
    </source>
</evidence>
<evidence type="ECO:0000256" key="1">
    <source>
        <dbReference type="ARBA" id="ARBA00004651"/>
    </source>
</evidence>
<feature type="transmembrane region" description="Helical" evidence="12">
    <location>
        <begin position="743"/>
        <end position="763"/>
    </location>
</feature>
<dbReference type="SMART" id="SM00369">
    <property type="entry name" value="LRR_TYP"/>
    <property type="match status" value="8"/>
</dbReference>
<keyword evidence="3" id="KW-0433">Leucine-rich repeat</keyword>
<dbReference type="Proteomes" id="UP001159428">
    <property type="component" value="Unassembled WGS sequence"/>
</dbReference>
<evidence type="ECO:0000256" key="6">
    <source>
        <dbReference type="ARBA" id="ARBA00022989"/>
    </source>
</evidence>
<dbReference type="Pfam" id="PF00001">
    <property type="entry name" value="7tm_1"/>
    <property type="match status" value="1"/>
</dbReference>
<organism evidence="14 15">
    <name type="scientific">Pocillopora meandrina</name>
    <dbReference type="NCBI Taxonomy" id="46732"/>
    <lineage>
        <taxon>Eukaryota</taxon>
        <taxon>Metazoa</taxon>
        <taxon>Cnidaria</taxon>
        <taxon>Anthozoa</taxon>
        <taxon>Hexacorallia</taxon>
        <taxon>Scleractinia</taxon>
        <taxon>Astrocoeniina</taxon>
        <taxon>Pocilloporidae</taxon>
        <taxon>Pocillopora</taxon>
    </lineage>
</organism>
<dbReference type="InterPro" id="IPR000276">
    <property type="entry name" value="GPCR_Rhodpsn"/>
</dbReference>
<dbReference type="GO" id="GO:0008528">
    <property type="term" value="F:G protein-coupled peptide receptor activity"/>
    <property type="evidence" value="ECO:0007669"/>
    <property type="project" value="TreeGrafter"/>
</dbReference>
<dbReference type="SUPFAM" id="SSF52058">
    <property type="entry name" value="L domain-like"/>
    <property type="match status" value="2"/>
</dbReference>
<dbReference type="GO" id="GO:0016500">
    <property type="term" value="F:protein-hormone receptor activity"/>
    <property type="evidence" value="ECO:0007669"/>
    <property type="project" value="InterPro"/>
</dbReference>
<dbReference type="FunFam" id="3.80.10.10:FF:001164">
    <property type="entry name" value="GH01279p"/>
    <property type="match status" value="1"/>
</dbReference>
<feature type="transmembrane region" description="Helical" evidence="12">
    <location>
        <begin position="961"/>
        <end position="983"/>
    </location>
</feature>
<name>A0AAU9XNX0_9CNID</name>
<dbReference type="PRINTS" id="PR00237">
    <property type="entry name" value="GPCRRHODOPSN"/>
</dbReference>
<dbReference type="Gene3D" id="1.20.1070.10">
    <property type="entry name" value="Rhodopsin 7-helix transmembrane proteins"/>
    <property type="match status" value="1"/>
</dbReference>
<evidence type="ECO:0000313" key="14">
    <source>
        <dbReference type="EMBL" id="CAH3153372.1"/>
    </source>
</evidence>
<feature type="transmembrane region" description="Helical" evidence="12">
    <location>
        <begin position="814"/>
        <end position="837"/>
    </location>
</feature>
<keyword evidence="5" id="KW-0677">Repeat</keyword>
<reference evidence="14 15" key="1">
    <citation type="submission" date="2022-05" db="EMBL/GenBank/DDBJ databases">
        <authorList>
            <consortium name="Genoscope - CEA"/>
            <person name="William W."/>
        </authorList>
    </citation>
    <scope>NUCLEOTIDE SEQUENCE [LARGE SCALE GENOMIC DNA]</scope>
</reference>
<keyword evidence="6 12" id="KW-1133">Transmembrane helix</keyword>
<protein>
    <recommendedName>
        <fullName evidence="13">G-protein coupled receptors family 1 profile domain-containing protein</fullName>
    </recommendedName>
</protein>
<dbReference type="GO" id="GO:0007189">
    <property type="term" value="P:adenylate cyclase-activating G protein-coupled receptor signaling pathway"/>
    <property type="evidence" value="ECO:0007669"/>
    <property type="project" value="TreeGrafter"/>
</dbReference>
<accession>A0AAU9XNX0</accession>
<dbReference type="PANTHER" id="PTHR24372:SF77">
    <property type="entry name" value="G-PROTEIN COUPLED RECEPTORS FAMILY 1 PROFILE DOMAIN-CONTAINING PROTEIN"/>
    <property type="match status" value="1"/>
</dbReference>
<evidence type="ECO:0000256" key="11">
    <source>
        <dbReference type="SAM" id="MobiDB-lite"/>
    </source>
</evidence>
<dbReference type="InterPro" id="IPR003591">
    <property type="entry name" value="Leu-rich_rpt_typical-subtyp"/>
</dbReference>
<feature type="compositionally biased region" description="Basic and acidic residues" evidence="11">
    <location>
        <begin position="1062"/>
        <end position="1076"/>
    </location>
</feature>
<feature type="compositionally biased region" description="Basic and acidic residues" evidence="11">
    <location>
        <begin position="1133"/>
        <end position="1160"/>
    </location>
</feature>
<feature type="compositionally biased region" description="Polar residues" evidence="11">
    <location>
        <begin position="1101"/>
        <end position="1113"/>
    </location>
</feature>
<dbReference type="GO" id="GO:0005886">
    <property type="term" value="C:plasma membrane"/>
    <property type="evidence" value="ECO:0007669"/>
    <property type="project" value="UniProtKB-SubCell"/>
</dbReference>
<dbReference type="PROSITE" id="PS51450">
    <property type="entry name" value="LRR"/>
    <property type="match status" value="2"/>
</dbReference>
<dbReference type="AlphaFoldDB" id="A0AAU9XNX0"/>
<feature type="region of interest" description="Disordered" evidence="11">
    <location>
        <begin position="1046"/>
        <end position="1187"/>
    </location>
</feature>
<evidence type="ECO:0000256" key="10">
    <source>
        <dbReference type="ARBA" id="ARBA00023224"/>
    </source>
</evidence>
<evidence type="ECO:0000256" key="4">
    <source>
        <dbReference type="ARBA" id="ARBA00022692"/>
    </source>
</evidence>
<dbReference type="InterPro" id="IPR001611">
    <property type="entry name" value="Leu-rich_rpt"/>
</dbReference>
<keyword evidence="10" id="KW-0807">Transducer</keyword>
<feature type="transmembrane region" description="Helical" evidence="12">
    <location>
        <begin position="914"/>
        <end position="940"/>
    </location>
</feature>
<dbReference type="PROSITE" id="PS50262">
    <property type="entry name" value="G_PROTEIN_RECEP_F1_2"/>
    <property type="match status" value="1"/>
</dbReference>
<dbReference type="GO" id="GO:0009755">
    <property type="term" value="P:hormone-mediated signaling pathway"/>
    <property type="evidence" value="ECO:0007669"/>
    <property type="project" value="TreeGrafter"/>
</dbReference>
<dbReference type="EMBL" id="CALNXJ010000053">
    <property type="protein sequence ID" value="CAH3153372.1"/>
    <property type="molecule type" value="Genomic_DNA"/>
</dbReference>
<evidence type="ECO:0000256" key="12">
    <source>
        <dbReference type="SAM" id="Phobius"/>
    </source>
</evidence>